<organism evidence="5 6">
    <name type="scientific">Gymnopus androsaceus JB14</name>
    <dbReference type="NCBI Taxonomy" id="1447944"/>
    <lineage>
        <taxon>Eukaryota</taxon>
        <taxon>Fungi</taxon>
        <taxon>Dikarya</taxon>
        <taxon>Basidiomycota</taxon>
        <taxon>Agaricomycotina</taxon>
        <taxon>Agaricomycetes</taxon>
        <taxon>Agaricomycetidae</taxon>
        <taxon>Agaricales</taxon>
        <taxon>Marasmiineae</taxon>
        <taxon>Omphalotaceae</taxon>
        <taxon>Gymnopus</taxon>
    </lineage>
</organism>
<evidence type="ECO:0000256" key="2">
    <source>
        <dbReference type="ARBA" id="ARBA00022490"/>
    </source>
</evidence>
<dbReference type="InterPro" id="IPR001660">
    <property type="entry name" value="SAM"/>
</dbReference>
<feature type="non-terminal residue" evidence="5">
    <location>
        <position position="1"/>
    </location>
</feature>
<feature type="non-terminal residue" evidence="5">
    <location>
        <position position="74"/>
    </location>
</feature>
<accession>A0A6A4GSZ6</accession>
<dbReference type="PROSITE" id="PS50105">
    <property type="entry name" value="SAM_DOMAIN"/>
    <property type="match status" value="1"/>
</dbReference>
<dbReference type="PANTHER" id="PTHR12515:SF5">
    <property type="entry name" value="PROTEIN SMAUG"/>
    <property type="match status" value="1"/>
</dbReference>
<feature type="domain" description="SAM" evidence="4">
    <location>
        <begin position="9"/>
        <end position="70"/>
    </location>
</feature>
<proteinExistence type="predicted"/>
<dbReference type="GO" id="GO:0003729">
    <property type="term" value="F:mRNA binding"/>
    <property type="evidence" value="ECO:0007669"/>
    <property type="project" value="TreeGrafter"/>
</dbReference>
<protein>
    <recommendedName>
        <fullName evidence="4">SAM domain-containing protein</fullName>
    </recommendedName>
</protein>
<keyword evidence="2" id="KW-0963">Cytoplasm</keyword>
<dbReference type="PANTHER" id="PTHR12515">
    <property type="entry name" value="STERILE ALPHA MOTIF DOMAIN CONTAINING PROTEIN 4-RELATED"/>
    <property type="match status" value="1"/>
</dbReference>
<dbReference type="InterPro" id="IPR050897">
    <property type="entry name" value="SMAUG/VTS1_RNA-bind"/>
</dbReference>
<evidence type="ECO:0000313" key="5">
    <source>
        <dbReference type="EMBL" id="KAE9388919.1"/>
    </source>
</evidence>
<dbReference type="AlphaFoldDB" id="A0A6A4GSZ6"/>
<name>A0A6A4GSZ6_9AGAR</name>
<sequence length="74" mass="8599">KGEEDVDPALLNDISGWLKSLRLHKYTPNFERMKWQDMVILDEAQLKAKGIAALGVRRKMLKTFELVRKKMGIE</sequence>
<dbReference type="Proteomes" id="UP000799118">
    <property type="component" value="Unassembled WGS sequence"/>
</dbReference>
<dbReference type="OrthoDB" id="2155283at2759"/>
<dbReference type="SUPFAM" id="SSF47769">
    <property type="entry name" value="SAM/Pointed domain"/>
    <property type="match status" value="1"/>
</dbReference>
<evidence type="ECO:0000313" key="6">
    <source>
        <dbReference type="Proteomes" id="UP000799118"/>
    </source>
</evidence>
<keyword evidence="3" id="KW-0694">RNA-binding</keyword>
<evidence type="ECO:0000256" key="1">
    <source>
        <dbReference type="ARBA" id="ARBA00004496"/>
    </source>
</evidence>
<keyword evidence="6" id="KW-1185">Reference proteome</keyword>
<dbReference type="GO" id="GO:0000932">
    <property type="term" value="C:P-body"/>
    <property type="evidence" value="ECO:0007669"/>
    <property type="project" value="TreeGrafter"/>
</dbReference>
<dbReference type="InterPro" id="IPR013761">
    <property type="entry name" value="SAM/pointed_sf"/>
</dbReference>
<dbReference type="SMART" id="SM00454">
    <property type="entry name" value="SAM"/>
    <property type="match status" value="1"/>
</dbReference>
<reference evidence="5" key="1">
    <citation type="journal article" date="2019" name="Environ. Microbiol.">
        <title>Fungal ecological strategies reflected in gene transcription - a case study of two litter decomposers.</title>
        <authorList>
            <person name="Barbi F."/>
            <person name="Kohler A."/>
            <person name="Barry K."/>
            <person name="Baskaran P."/>
            <person name="Daum C."/>
            <person name="Fauchery L."/>
            <person name="Ihrmark K."/>
            <person name="Kuo A."/>
            <person name="LaButti K."/>
            <person name="Lipzen A."/>
            <person name="Morin E."/>
            <person name="Grigoriev I.V."/>
            <person name="Henrissat B."/>
            <person name="Lindahl B."/>
            <person name="Martin F."/>
        </authorList>
    </citation>
    <scope>NUCLEOTIDE SEQUENCE</scope>
    <source>
        <strain evidence="5">JB14</strain>
    </source>
</reference>
<dbReference type="GO" id="GO:0000289">
    <property type="term" value="P:nuclear-transcribed mRNA poly(A) tail shortening"/>
    <property type="evidence" value="ECO:0007669"/>
    <property type="project" value="TreeGrafter"/>
</dbReference>
<dbReference type="Gene3D" id="1.10.150.50">
    <property type="entry name" value="Transcription Factor, Ets-1"/>
    <property type="match status" value="1"/>
</dbReference>
<evidence type="ECO:0000256" key="3">
    <source>
        <dbReference type="ARBA" id="ARBA00022884"/>
    </source>
</evidence>
<comment type="subcellular location">
    <subcellularLocation>
        <location evidence="1">Cytoplasm</location>
    </subcellularLocation>
</comment>
<dbReference type="EMBL" id="ML769719">
    <property type="protein sequence ID" value="KAE9388919.1"/>
    <property type="molecule type" value="Genomic_DNA"/>
</dbReference>
<dbReference type="Pfam" id="PF07647">
    <property type="entry name" value="SAM_2"/>
    <property type="match status" value="1"/>
</dbReference>
<evidence type="ECO:0000259" key="4">
    <source>
        <dbReference type="PROSITE" id="PS50105"/>
    </source>
</evidence>
<gene>
    <name evidence="5" type="ORF">BT96DRAFT_757574</name>
</gene>